<reference evidence="2" key="1">
    <citation type="submission" date="2021-11" db="EMBL/GenBank/DDBJ databases">
        <authorList>
            <person name="Herlambang A."/>
            <person name="Guo Y."/>
            <person name="Takashima Y."/>
            <person name="Nishizawa T."/>
        </authorList>
    </citation>
    <scope>NUCLEOTIDE SEQUENCE</scope>
    <source>
        <strain evidence="2">E1425</strain>
    </source>
</reference>
<evidence type="ECO:0008006" key="4">
    <source>
        <dbReference type="Google" id="ProtNLM"/>
    </source>
</evidence>
<gene>
    <name evidence="2" type="ORF">EMPS_05443</name>
</gene>
<evidence type="ECO:0000313" key="2">
    <source>
        <dbReference type="EMBL" id="GJJ73085.1"/>
    </source>
</evidence>
<dbReference type="InterPro" id="IPR035992">
    <property type="entry name" value="Ricin_B-like_lectins"/>
</dbReference>
<dbReference type="Gene3D" id="2.80.10.50">
    <property type="match status" value="1"/>
</dbReference>
<protein>
    <recommendedName>
        <fullName evidence="4">Ricin B lectin domain-containing protein</fullName>
    </recommendedName>
</protein>
<evidence type="ECO:0000313" key="3">
    <source>
        <dbReference type="Proteomes" id="UP000827284"/>
    </source>
</evidence>
<dbReference type="PROSITE" id="PS50231">
    <property type="entry name" value="RICIN_B_LECTIN"/>
    <property type="match status" value="1"/>
</dbReference>
<dbReference type="SUPFAM" id="SSF50370">
    <property type="entry name" value="Ricin B-like lectins"/>
    <property type="match status" value="1"/>
</dbReference>
<sequence>MSRSLPSLLLSFLILTLICLQGVFGSINEGLYIIHTLDNKYLAIGPVPPIYPPLDVPARVLPSAGQDRIWEVLRAEDGGYTIRQRGDSSMAYGLNQNEDGAVIVSAMKKPQNWAIDNAGDDLFTIRVVNEDSLVTVNRGEFPPVVLRPANGSPEQRWVFIPIPRFSDTHGGMYGKSRFNLQCGL</sequence>
<dbReference type="Proteomes" id="UP000827284">
    <property type="component" value="Unassembled WGS sequence"/>
</dbReference>
<dbReference type="CDD" id="cd23714">
    <property type="entry name" value="beta-trefoil_Ricin_MtaL"/>
    <property type="match status" value="1"/>
</dbReference>
<organism evidence="2 3">
    <name type="scientific">Entomortierella parvispora</name>
    <dbReference type="NCBI Taxonomy" id="205924"/>
    <lineage>
        <taxon>Eukaryota</taxon>
        <taxon>Fungi</taxon>
        <taxon>Fungi incertae sedis</taxon>
        <taxon>Mucoromycota</taxon>
        <taxon>Mortierellomycotina</taxon>
        <taxon>Mortierellomycetes</taxon>
        <taxon>Mortierellales</taxon>
        <taxon>Mortierellaceae</taxon>
        <taxon>Entomortierella</taxon>
    </lineage>
</organism>
<proteinExistence type="predicted"/>
<keyword evidence="3" id="KW-1185">Reference proteome</keyword>
<evidence type="ECO:0000256" key="1">
    <source>
        <dbReference type="SAM" id="SignalP"/>
    </source>
</evidence>
<comment type="caution">
    <text evidence="2">The sequence shown here is derived from an EMBL/GenBank/DDBJ whole genome shotgun (WGS) entry which is preliminary data.</text>
</comment>
<feature type="signal peptide" evidence="1">
    <location>
        <begin position="1"/>
        <end position="25"/>
    </location>
</feature>
<keyword evidence="1" id="KW-0732">Signal</keyword>
<feature type="chain" id="PRO_5040505504" description="Ricin B lectin domain-containing protein" evidence="1">
    <location>
        <begin position="26"/>
        <end position="184"/>
    </location>
</feature>
<reference evidence="2" key="2">
    <citation type="journal article" date="2022" name="Microbiol. Resour. Announc.">
        <title>Whole-Genome Sequence of Entomortierella parvispora E1425, a Mucoromycotan Fungus Associated with Burkholderiaceae-Related Endosymbiotic Bacteria.</title>
        <authorList>
            <person name="Herlambang A."/>
            <person name="Guo Y."/>
            <person name="Takashima Y."/>
            <person name="Narisawa K."/>
            <person name="Ohta H."/>
            <person name="Nishizawa T."/>
        </authorList>
    </citation>
    <scope>NUCLEOTIDE SEQUENCE</scope>
    <source>
        <strain evidence="2">E1425</strain>
    </source>
</reference>
<dbReference type="EMBL" id="BQFW01000007">
    <property type="protein sequence ID" value="GJJ73085.1"/>
    <property type="molecule type" value="Genomic_DNA"/>
</dbReference>
<accession>A0A9P3HAR8</accession>
<name>A0A9P3HAR8_9FUNG</name>
<dbReference type="OrthoDB" id="2434719at2759"/>
<dbReference type="AlphaFoldDB" id="A0A9P3HAR8"/>